<dbReference type="InterPro" id="IPR003593">
    <property type="entry name" value="AAA+_ATPase"/>
</dbReference>
<dbReference type="PANTHER" id="PTHR42734">
    <property type="entry name" value="METAL TRANSPORT SYSTEM ATP-BINDING PROTEIN TM_0124-RELATED"/>
    <property type="match status" value="1"/>
</dbReference>
<dbReference type="SUPFAM" id="SSF52540">
    <property type="entry name" value="P-loop containing nucleoside triphosphate hydrolases"/>
    <property type="match status" value="1"/>
</dbReference>
<evidence type="ECO:0000259" key="5">
    <source>
        <dbReference type="PROSITE" id="PS50893"/>
    </source>
</evidence>
<feature type="domain" description="ABC transporter" evidence="5">
    <location>
        <begin position="6"/>
        <end position="237"/>
    </location>
</feature>
<dbReference type="Proteomes" id="UP000094291">
    <property type="component" value="Unassembled WGS sequence"/>
</dbReference>
<reference evidence="6 7" key="1">
    <citation type="submission" date="2016-08" db="EMBL/GenBank/DDBJ databases">
        <authorList>
            <person name="Seilhamer J.J."/>
        </authorList>
    </citation>
    <scope>NUCLEOTIDE SEQUENCE [LARGE SCALE GENOMIC DNA]</scope>
    <source>
        <strain evidence="6 7">PH27A</strain>
    </source>
</reference>
<dbReference type="CDD" id="cd03235">
    <property type="entry name" value="ABC_Metallic_Cations"/>
    <property type="match status" value="1"/>
</dbReference>
<protein>
    <submittedName>
        <fullName evidence="6">ABC transporter</fullName>
    </submittedName>
</protein>
<dbReference type="EMBL" id="MDTQ01000001">
    <property type="protein sequence ID" value="ODC03390.1"/>
    <property type="molecule type" value="Genomic_DNA"/>
</dbReference>
<evidence type="ECO:0000313" key="6">
    <source>
        <dbReference type="EMBL" id="ODC03390.1"/>
    </source>
</evidence>
<dbReference type="InterPro" id="IPR017871">
    <property type="entry name" value="ABC_transporter-like_CS"/>
</dbReference>
<comment type="similarity">
    <text evidence="1">Belongs to the ABC transporter superfamily.</text>
</comment>
<organism evidence="6 7">
    <name type="scientific">Terasakiispira papahanaumokuakeensis</name>
    <dbReference type="NCBI Taxonomy" id="197479"/>
    <lineage>
        <taxon>Bacteria</taxon>
        <taxon>Pseudomonadati</taxon>
        <taxon>Pseudomonadota</taxon>
        <taxon>Gammaproteobacteria</taxon>
        <taxon>Oceanospirillales</taxon>
        <taxon>Terasakiispira</taxon>
    </lineage>
</organism>
<proteinExistence type="inferred from homology"/>
<keyword evidence="4" id="KW-0067">ATP-binding</keyword>
<evidence type="ECO:0000256" key="2">
    <source>
        <dbReference type="ARBA" id="ARBA00022448"/>
    </source>
</evidence>
<keyword evidence="3" id="KW-0547">Nucleotide-binding</keyword>
<dbReference type="RefSeq" id="WP_068997806.1">
    <property type="nucleotide sequence ID" value="NZ_MDTQ01000001.1"/>
</dbReference>
<dbReference type="InterPro" id="IPR027417">
    <property type="entry name" value="P-loop_NTPase"/>
</dbReference>
<dbReference type="PROSITE" id="PS00211">
    <property type="entry name" value="ABC_TRANSPORTER_1"/>
    <property type="match status" value="1"/>
</dbReference>
<keyword evidence="2" id="KW-0813">Transport</keyword>
<dbReference type="OrthoDB" id="9806726at2"/>
<dbReference type="PROSITE" id="PS50893">
    <property type="entry name" value="ABC_TRANSPORTER_2"/>
    <property type="match status" value="1"/>
</dbReference>
<evidence type="ECO:0000256" key="1">
    <source>
        <dbReference type="ARBA" id="ARBA00005417"/>
    </source>
</evidence>
<evidence type="ECO:0000313" key="7">
    <source>
        <dbReference type="Proteomes" id="UP000094291"/>
    </source>
</evidence>
<name>A0A1E2V8Q6_9GAMM</name>
<sequence length="245" mass="27673">MQTPVINIQNLDFDYQGQTVLHDVNLNVHQGEFLGMVGPNGGGKTTLFRLILGLIQPRRGKITVLNQSPHQARRAIGYVPQALKFPVDFPMTVEEAVLMGRLGPGNRLGFWKKNDRTAIEPILEETGLIPLRKRRLEDLSGGQRQRVFIARALAGNPQLLLLDEPTANIDVQMEEDLFQLFRQLNQRMTIVVVSHDLGFVSHYVSRIACVNRSLHCHNSTQITPELIEHMYGHPVRVSRFAQETA</sequence>
<evidence type="ECO:0000256" key="4">
    <source>
        <dbReference type="ARBA" id="ARBA00022840"/>
    </source>
</evidence>
<comment type="caution">
    <text evidence="6">The sequence shown here is derived from an EMBL/GenBank/DDBJ whole genome shotgun (WGS) entry which is preliminary data.</text>
</comment>
<dbReference type="AlphaFoldDB" id="A0A1E2V8Q6"/>
<dbReference type="STRING" id="197479.BFW38_07340"/>
<dbReference type="PANTHER" id="PTHR42734:SF17">
    <property type="entry name" value="METAL TRANSPORT SYSTEM ATP-BINDING PROTEIN TM_0124-RELATED"/>
    <property type="match status" value="1"/>
</dbReference>
<dbReference type="GO" id="GO:0016887">
    <property type="term" value="F:ATP hydrolysis activity"/>
    <property type="evidence" value="ECO:0007669"/>
    <property type="project" value="InterPro"/>
</dbReference>
<accession>A0A1E2V8Q6</accession>
<dbReference type="FunFam" id="3.40.50.300:FF:000134">
    <property type="entry name" value="Iron-enterobactin ABC transporter ATP-binding protein"/>
    <property type="match status" value="1"/>
</dbReference>
<dbReference type="InterPro" id="IPR050153">
    <property type="entry name" value="Metal_Ion_Import_ABC"/>
</dbReference>
<keyword evidence="7" id="KW-1185">Reference proteome</keyword>
<evidence type="ECO:0000256" key="3">
    <source>
        <dbReference type="ARBA" id="ARBA00022741"/>
    </source>
</evidence>
<dbReference type="Gene3D" id="3.40.50.300">
    <property type="entry name" value="P-loop containing nucleotide triphosphate hydrolases"/>
    <property type="match status" value="1"/>
</dbReference>
<dbReference type="GO" id="GO:0005524">
    <property type="term" value="F:ATP binding"/>
    <property type="evidence" value="ECO:0007669"/>
    <property type="project" value="UniProtKB-KW"/>
</dbReference>
<dbReference type="InterPro" id="IPR003439">
    <property type="entry name" value="ABC_transporter-like_ATP-bd"/>
</dbReference>
<dbReference type="SMART" id="SM00382">
    <property type="entry name" value="AAA"/>
    <property type="match status" value="1"/>
</dbReference>
<gene>
    <name evidence="6" type="ORF">BFW38_07340</name>
</gene>
<dbReference type="Pfam" id="PF00005">
    <property type="entry name" value="ABC_tran"/>
    <property type="match status" value="1"/>
</dbReference>